<protein>
    <recommendedName>
        <fullName evidence="1">Metal-dependent carboxypeptidase</fullName>
        <ecNumber evidence="1">3.4.17.19</ecNumber>
    </recommendedName>
</protein>
<dbReference type="Proteomes" id="UP000094067">
    <property type="component" value="Unassembled WGS sequence"/>
</dbReference>
<evidence type="ECO:0000256" key="3">
    <source>
        <dbReference type="PIRSR" id="PIRSR006615-2"/>
    </source>
</evidence>
<feature type="binding site" evidence="2">
    <location>
        <position position="294"/>
    </location>
    <ligand>
        <name>Zn(2+)</name>
        <dbReference type="ChEBI" id="CHEBI:29105"/>
        <note>catalytic</note>
    </ligand>
</feature>
<keyword evidence="1" id="KW-0121">Carboxypeptidase</keyword>
<comment type="function">
    <text evidence="1">Broad specificity carboxypetidase that releases amino acids sequentially from the C-terminus, including neutral, aromatic, polar and basic residues.</text>
</comment>
<dbReference type="GO" id="GO:0046872">
    <property type="term" value="F:metal ion binding"/>
    <property type="evidence" value="ECO:0007669"/>
    <property type="project" value="UniProtKB-KW"/>
</dbReference>
<accession>A0A1E3AEY0</accession>
<dbReference type="PIRSF" id="PIRSF006615">
    <property type="entry name" value="Zn_crbxpep_Taq"/>
    <property type="match status" value="1"/>
</dbReference>
<sequence>MNKTLENFKEYLKRIKKYEQASALISWDLQTAAPKKSLEGKLEALGFFSTEAFRLSTAECYGDMLSELSRPEIFDTLDDGMKVTVRRGYRDFQRFQRVPQDFYTEYVTTSGRSEKVWEEAKLANDFRIFAPSLDKIIAMTKEYVGYMEPDKDPYEVLLDMYEEGMDSVTIDGIFAELKEGLIPLLDKIRAAGRPDLSALEGTYDIDAQKKVQNLLLSYIGFDFDAGGTAESAHPFTATLCRGDIRVTNHYHETHPISSIFSAIHEGGHAIFEQNIDSSLADTAAETVNLMGLHESQSRFYENILGRRPAFWIPIYGKLGGLLPQFKEVPFDTFCRAINDVHPSYIRTEADEVTYCLHIILRYEMEKAIFRDQVPTDQLPALWNDKMEALLGIRPENDAEGILQDMHWSDGSFGYFPSYLLGSVYDGMFLNQLEKELGSTDTILEEGRILEITAWLKEKIHRYGSMYNSREVIQRVCGCEISARPLLDYLQTKYSRIYGF</sequence>
<keyword evidence="1 2" id="KW-0479">Metal-binding</keyword>
<keyword evidence="1 4" id="KW-0645">Protease</keyword>
<feature type="binding site" evidence="2">
    <location>
        <position position="268"/>
    </location>
    <ligand>
        <name>Zn(2+)</name>
        <dbReference type="ChEBI" id="CHEBI:29105"/>
        <note>catalytic</note>
    </ligand>
</feature>
<dbReference type="PANTHER" id="PTHR34217">
    <property type="entry name" value="METAL-DEPENDENT CARBOXYPEPTIDASE"/>
    <property type="match status" value="1"/>
</dbReference>
<feature type="binding site" evidence="2">
    <location>
        <position position="264"/>
    </location>
    <ligand>
        <name>Zn(2+)</name>
        <dbReference type="ChEBI" id="CHEBI:29105"/>
        <note>catalytic</note>
    </ligand>
</feature>
<comment type="catalytic activity">
    <reaction evidence="1">
        <text>Release of a C-terminal amino acid with broad specificity, except for -Pro.</text>
        <dbReference type="EC" id="3.4.17.19"/>
    </reaction>
</comment>
<dbReference type="GO" id="GO:0004181">
    <property type="term" value="F:metallocarboxypeptidase activity"/>
    <property type="evidence" value="ECO:0007669"/>
    <property type="project" value="UniProtKB-UniRule"/>
</dbReference>
<feature type="active site" description="Proton donor/acceptor" evidence="3">
    <location>
        <position position="265"/>
    </location>
</feature>
<evidence type="ECO:0000256" key="2">
    <source>
        <dbReference type="PIRSR" id="PIRSR006615-1"/>
    </source>
</evidence>
<reference evidence="4 5" key="1">
    <citation type="submission" date="2016-07" db="EMBL/GenBank/DDBJ databases">
        <title>Characterization of isolates of Eisenbergiella tayi derived from blood cultures, using whole genome sequencing.</title>
        <authorList>
            <person name="Burdz T."/>
            <person name="Wiebe D."/>
            <person name="Huynh C."/>
            <person name="Bernard K."/>
        </authorList>
    </citation>
    <scope>NUCLEOTIDE SEQUENCE [LARGE SCALE GENOMIC DNA]</scope>
    <source>
        <strain evidence="4 5">NML 110608</strain>
    </source>
</reference>
<dbReference type="CDD" id="cd06460">
    <property type="entry name" value="M32_Taq"/>
    <property type="match status" value="1"/>
</dbReference>
<name>A0A1E3AEY0_9FIRM</name>
<dbReference type="PRINTS" id="PR00998">
    <property type="entry name" value="CRBOXYPTASET"/>
</dbReference>
<dbReference type="EMBL" id="MCGH01000002">
    <property type="protein sequence ID" value="ODM07270.1"/>
    <property type="molecule type" value="Genomic_DNA"/>
</dbReference>
<evidence type="ECO:0000313" key="5">
    <source>
        <dbReference type="Proteomes" id="UP000094067"/>
    </source>
</evidence>
<dbReference type="Gene3D" id="1.10.1370.30">
    <property type="match status" value="1"/>
</dbReference>
<dbReference type="Pfam" id="PF02074">
    <property type="entry name" value="Peptidase_M32"/>
    <property type="match status" value="1"/>
</dbReference>
<dbReference type="PANTHER" id="PTHR34217:SF1">
    <property type="entry name" value="CARBOXYPEPTIDASE 1"/>
    <property type="match status" value="1"/>
</dbReference>
<dbReference type="PROSITE" id="PS52034">
    <property type="entry name" value="PEPTIDASE_M32"/>
    <property type="match status" value="1"/>
</dbReference>
<dbReference type="PATRIC" id="fig|1432052.4.peg.3521"/>
<evidence type="ECO:0000256" key="1">
    <source>
        <dbReference type="PIRNR" id="PIRNR006615"/>
    </source>
</evidence>
<dbReference type="SUPFAM" id="SSF55486">
    <property type="entry name" value="Metalloproteases ('zincins'), catalytic domain"/>
    <property type="match status" value="1"/>
</dbReference>
<dbReference type="GO" id="GO:0006508">
    <property type="term" value="P:proteolysis"/>
    <property type="evidence" value="ECO:0007669"/>
    <property type="project" value="UniProtKB-UniRule"/>
</dbReference>
<keyword evidence="1 4" id="KW-0482">Metalloprotease</keyword>
<gene>
    <name evidence="4" type="primary">ypwA</name>
    <name evidence="4" type="ORF">BEI61_03160</name>
</gene>
<evidence type="ECO:0000313" key="4">
    <source>
        <dbReference type="EMBL" id="ODM07270.1"/>
    </source>
</evidence>
<dbReference type="InterPro" id="IPR001333">
    <property type="entry name" value="Peptidase_M32_Taq"/>
</dbReference>
<comment type="cofactor">
    <cofactor evidence="2">
        <name>Zn(2+)</name>
        <dbReference type="ChEBI" id="CHEBI:29105"/>
    </cofactor>
    <text evidence="2">Binds 1 zinc ion per subunit.</text>
</comment>
<dbReference type="EC" id="3.4.17.19" evidence="1"/>
<organism evidence="4 5">
    <name type="scientific">Eisenbergiella tayi</name>
    <dbReference type="NCBI Taxonomy" id="1432052"/>
    <lineage>
        <taxon>Bacteria</taxon>
        <taxon>Bacillati</taxon>
        <taxon>Bacillota</taxon>
        <taxon>Clostridia</taxon>
        <taxon>Lachnospirales</taxon>
        <taxon>Lachnospiraceae</taxon>
        <taxon>Eisenbergiella</taxon>
    </lineage>
</organism>
<keyword evidence="1 4" id="KW-0378">Hydrolase</keyword>
<comment type="similarity">
    <text evidence="1">Belongs to the peptidase M32 family.</text>
</comment>
<dbReference type="AlphaFoldDB" id="A0A1E3AEY0"/>
<comment type="caution">
    <text evidence="4">The sequence shown here is derived from an EMBL/GenBank/DDBJ whole genome shotgun (WGS) entry which is preliminary data.</text>
</comment>
<keyword evidence="2" id="KW-0862">Zinc</keyword>
<proteinExistence type="inferred from homology"/>